<evidence type="ECO:0000256" key="1">
    <source>
        <dbReference type="SAM" id="MobiDB-lite"/>
    </source>
</evidence>
<feature type="compositionally biased region" description="Basic and acidic residues" evidence="1">
    <location>
        <begin position="68"/>
        <end position="83"/>
    </location>
</feature>
<reference evidence="4" key="1">
    <citation type="journal article" date="2019" name="Int. J. Syst. Evol. Microbiol.">
        <title>The Global Catalogue of Microorganisms (GCM) 10K type strain sequencing project: providing services to taxonomists for standard genome sequencing and annotation.</title>
        <authorList>
            <consortium name="The Broad Institute Genomics Platform"/>
            <consortium name="The Broad Institute Genome Sequencing Center for Infectious Disease"/>
            <person name="Wu L."/>
            <person name="Ma J."/>
        </authorList>
    </citation>
    <scope>NUCLEOTIDE SEQUENCE [LARGE SCALE GENOMIC DNA]</scope>
    <source>
        <strain evidence="4">CGMCC 1.12286</strain>
    </source>
</reference>
<feature type="compositionally biased region" description="Basic and acidic residues" evidence="1">
    <location>
        <begin position="106"/>
        <end position="118"/>
    </location>
</feature>
<comment type="caution">
    <text evidence="3">The sequence shown here is derived from an EMBL/GenBank/DDBJ whole genome shotgun (WGS) entry which is preliminary data.</text>
</comment>
<keyword evidence="2" id="KW-1133">Transmembrane helix</keyword>
<keyword evidence="4" id="KW-1185">Reference proteome</keyword>
<gene>
    <name evidence="3" type="ORF">ACFSB2_04300</name>
</gene>
<feature type="transmembrane region" description="Helical" evidence="2">
    <location>
        <begin position="6"/>
        <end position="25"/>
    </location>
</feature>
<evidence type="ECO:0000256" key="2">
    <source>
        <dbReference type="SAM" id="Phobius"/>
    </source>
</evidence>
<keyword evidence="2" id="KW-0472">Membrane</keyword>
<protein>
    <submittedName>
        <fullName evidence="3">Uncharacterized protein</fullName>
    </submittedName>
</protein>
<feature type="compositionally biased region" description="Basic and acidic residues" evidence="1">
    <location>
        <begin position="32"/>
        <end position="50"/>
    </location>
</feature>
<evidence type="ECO:0000313" key="3">
    <source>
        <dbReference type="EMBL" id="MFD1673929.1"/>
    </source>
</evidence>
<organism evidence="3 4">
    <name type="scientific">Alicyclobacillus fodiniaquatilis</name>
    <dbReference type="NCBI Taxonomy" id="1661150"/>
    <lineage>
        <taxon>Bacteria</taxon>
        <taxon>Bacillati</taxon>
        <taxon>Bacillota</taxon>
        <taxon>Bacilli</taxon>
        <taxon>Bacillales</taxon>
        <taxon>Alicyclobacillaceae</taxon>
        <taxon>Alicyclobacillus</taxon>
    </lineage>
</organism>
<feature type="region of interest" description="Disordered" evidence="1">
    <location>
        <begin position="32"/>
        <end position="141"/>
    </location>
</feature>
<evidence type="ECO:0000313" key="4">
    <source>
        <dbReference type="Proteomes" id="UP001597079"/>
    </source>
</evidence>
<dbReference type="RefSeq" id="WP_377941549.1">
    <property type="nucleotide sequence ID" value="NZ_JBHUCX010000014.1"/>
</dbReference>
<name>A0ABW4JE12_9BACL</name>
<dbReference type="EMBL" id="JBHUCX010000014">
    <property type="protein sequence ID" value="MFD1673929.1"/>
    <property type="molecule type" value="Genomic_DNA"/>
</dbReference>
<keyword evidence="2" id="KW-0812">Transmembrane</keyword>
<accession>A0ABW4JE12</accession>
<sequence length="141" mass="16226">MGFITVFVLVIVVVCILLIVFNLRVMKREESAKQANDENRMEQKQQEARQTEAVAVELETPVQDIEMAVEKTNRQPRHKELSRSESTSSDNKMPDGHYRMALRQKFKPDGSTESDKPAQPENLSEDELYRSALRSMQGKEE</sequence>
<dbReference type="Proteomes" id="UP001597079">
    <property type="component" value="Unassembled WGS sequence"/>
</dbReference>
<proteinExistence type="predicted"/>